<sequence length="73" mass="7985">MVNYKADKFGRFIITVNPAYTSKACSECGHKSAENRKSQAVFQCVECGHTTNADTNAAINIKERGIDKLKSSS</sequence>
<dbReference type="GO" id="GO:0003677">
    <property type="term" value="F:DNA binding"/>
    <property type="evidence" value="ECO:0007669"/>
    <property type="project" value="UniProtKB-KW"/>
</dbReference>
<dbReference type="Proteomes" id="UP000241858">
    <property type="component" value="Unassembled WGS sequence"/>
</dbReference>
<dbReference type="InterPro" id="IPR010095">
    <property type="entry name" value="Cas12f1-like_TNB"/>
</dbReference>
<comment type="caution">
    <text evidence="3">The sequence shown here is derived from an EMBL/GenBank/DDBJ whole genome shotgun (WGS) entry which is preliminary data.</text>
</comment>
<keyword evidence="1" id="KW-0238">DNA-binding</keyword>
<feature type="domain" description="Cas12f1-like TNB" evidence="2">
    <location>
        <begin position="1"/>
        <end position="61"/>
    </location>
</feature>
<reference evidence="3 4" key="1">
    <citation type="submission" date="2018-03" db="EMBL/GenBank/DDBJ databases">
        <title>Whole genome sequencing of Histamine producing bacteria.</title>
        <authorList>
            <person name="Butler K."/>
        </authorList>
    </citation>
    <scope>NUCLEOTIDE SEQUENCE [LARGE SCALE GENOMIC DNA]</scope>
    <source>
        <strain evidence="3 4">DSM 23343</strain>
    </source>
</reference>
<name>A0A2T3HSH5_9GAMM</name>
<dbReference type="SUPFAM" id="SSF57783">
    <property type="entry name" value="Zinc beta-ribbon"/>
    <property type="match status" value="1"/>
</dbReference>
<proteinExistence type="predicted"/>
<dbReference type="RefSeq" id="WP_061000912.1">
    <property type="nucleotide sequence ID" value="NZ_LNQZ01000046.1"/>
</dbReference>
<dbReference type="AlphaFoldDB" id="A0A2T3HSH5"/>
<accession>A0A2T3HSH5</accession>
<evidence type="ECO:0000259" key="2">
    <source>
        <dbReference type="Pfam" id="PF07282"/>
    </source>
</evidence>
<organism evidence="3 4">
    <name type="scientific">Photobacterium aquimaris</name>
    <dbReference type="NCBI Taxonomy" id="512643"/>
    <lineage>
        <taxon>Bacteria</taxon>
        <taxon>Pseudomonadati</taxon>
        <taxon>Pseudomonadota</taxon>
        <taxon>Gammaproteobacteria</taxon>
        <taxon>Vibrionales</taxon>
        <taxon>Vibrionaceae</taxon>
        <taxon>Photobacterium</taxon>
    </lineage>
</organism>
<dbReference type="Pfam" id="PF07282">
    <property type="entry name" value="Cas12f1-like_TNB"/>
    <property type="match status" value="1"/>
</dbReference>
<evidence type="ECO:0000256" key="1">
    <source>
        <dbReference type="ARBA" id="ARBA00023125"/>
    </source>
</evidence>
<dbReference type="EMBL" id="PYLY01000069">
    <property type="protein sequence ID" value="PST97359.1"/>
    <property type="molecule type" value="Genomic_DNA"/>
</dbReference>
<gene>
    <name evidence="3" type="ORF">C0W81_19775</name>
</gene>
<evidence type="ECO:0000313" key="3">
    <source>
        <dbReference type="EMBL" id="PST97359.1"/>
    </source>
</evidence>
<evidence type="ECO:0000313" key="4">
    <source>
        <dbReference type="Proteomes" id="UP000241858"/>
    </source>
</evidence>
<protein>
    <recommendedName>
        <fullName evidence="2">Cas12f1-like TNB domain-containing protein</fullName>
    </recommendedName>
</protein>